<gene>
    <name evidence="3" type="ORF">A0J61_05432</name>
</gene>
<evidence type="ECO:0000313" key="3">
    <source>
        <dbReference type="EMBL" id="OBZ86519.1"/>
    </source>
</evidence>
<protein>
    <submittedName>
        <fullName evidence="3">Uncharacterized protein</fullName>
    </submittedName>
</protein>
<name>A0A1C7NCL6_9FUNG</name>
<dbReference type="OrthoDB" id="10462170at2759"/>
<dbReference type="InParanoid" id="A0A1C7NCL6"/>
<comment type="caution">
    <text evidence="3">The sequence shown here is derived from an EMBL/GenBank/DDBJ whole genome shotgun (WGS) entry which is preliminary data.</text>
</comment>
<reference evidence="3 4" key="1">
    <citation type="submission" date="2016-03" db="EMBL/GenBank/DDBJ databases">
        <title>Choanephora cucurbitarum.</title>
        <authorList>
            <person name="Min B."/>
            <person name="Park H."/>
            <person name="Park J.-H."/>
            <person name="Shin H.-D."/>
            <person name="Choi I.-G."/>
        </authorList>
    </citation>
    <scope>NUCLEOTIDE SEQUENCE [LARGE SCALE GENOMIC DNA]</scope>
    <source>
        <strain evidence="3 4">KUS-F28377</strain>
    </source>
</reference>
<dbReference type="EMBL" id="LUGH01000292">
    <property type="protein sequence ID" value="OBZ86519.1"/>
    <property type="molecule type" value="Genomic_DNA"/>
</dbReference>
<evidence type="ECO:0000256" key="2">
    <source>
        <dbReference type="SAM" id="SignalP"/>
    </source>
</evidence>
<keyword evidence="4" id="KW-1185">Reference proteome</keyword>
<feature type="signal peptide" evidence="2">
    <location>
        <begin position="1"/>
        <end position="19"/>
    </location>
</feature>
<sequence length="273" mass="28746">MKLTISTLLAIAASQLVNAQQVSVFTRRDSANKYYEGCPAIGDCNFTCVRFSDSQTTYLSYPGDSCPQKNGARLQPMYLYSKPGDPTVLDRVVSRDRTVTAQCEPGQSFAAGRNYTCSGGRSTSVSRSATSTGTKTTSRSSTSTSISRLTTPTGTKTTSSTTASASASPASTCSNKDTIFGKRKGRGYNGDCCKTQADCREQCIKGKCNGPRNTTLMSPSSTMKSSTSTSKHTGSSTSCTSGHYGLGLGDGPVGACCSSQWDCEENCVKGRCN</sequence>
<proteinExistence type="predicted"/>
<feature type="chain" id="PRO_5008889619" evidence="2">
    <location>
        <begin position="20"/>
        <end position="273"/>
    </location>
</feature>
<feature type="region of interest" description="Disordered" evidence="1">
    <location>
        <begin position="214"/>
        <end position="236"/>
    </location>
</feature>
<evidence type="ECO:0000256" key="1">
    <source>
        <dbReference type="SAM" id="MobiDB-lite"/>
    </source>
</evidence>
<accession>A0A1C7NCL6</accession>
<keyword evidence="2" id="KW-0732">Signal</keyword>
<dbReference type="AlphaFoldDB" id="A0A1C7NCL6"/>
<organism evidence="3 4">
    <name type="scientific">Choanephora cucurbitarum</name>
    <dbReference type="NCBI Taxonomy" id="101091"/>
    <lineage>
        <taxon>Eukaryota</taxon>
        <taxon>Fungi</taxon>
        <taxon>Fungi incertae sedis</taxon>
        <taxon>Mucoromycota</taxon>
        <taxon>Mucoromycotina</taxon>
        <taxon>Mucoromycetes</taxon>
        <taxon>Mucorales</taxon>
        <taxon>Mucorineae</taxon>
        <taxon>Choanephoraceae</taxon>
        <taxon>Choanephoroideae</taxon>
        <taxon>Choanephora</taxon>
    </lineage>
</organism>
<evidence type="ECO:0000313" key="4">
    <source>
        <dbReference type="Proteomes" id="UP000093000"/>
    </source>
</evidence>
<feature type="region of interest" description="Disordered" evidence="1">
    <location>
        <begin position="118"/>
        <end position="173"/>
    </location>
</feature>
<dbReference type="Proteomes" id="UP000093000">
    <property type="component" value="Unassembled WGS sequence"/>
</dbReference>